<comment type="similarity">
    <text evidence="4">Belongs to the heat shock protein 70 family.</text>
</comment>
<dbReference type="Proteomes" id="UP000503540">
    <property type="component" value="Chromosome"/>
</dbReference>
<evidence type="ECO:0000256" key="4">
    <source>
        <dbReference type="RuleBase" id="RU003322"/>
    </source>
</evidence>
<sequence>MNTEKVAAGVGLSIGTVNSVAAAVRGGRPSVFTRRSGVTIDRAGTVHPGGGRSGTAVTDFADLSGDPEPVVVGGRIWSAANLVAAVVQNLSECVPGRQTVLTYPGCYSDKQVELLRQALDLADAGAVRLLPEPMAAVAWLEHENGSLTKGFVLVYDLGANSLDITVVRIGAGPDDHAIVGETLRSYGFGGRPLGSAIARRTFADASDTRLPSTLVDFGELRARHIRDSIDLVRDQVRAAGLSMADIDRILLAGGAVRPPEVAAVMAELGRPVVQAADPGQCVATGAAWYATRIGRSDTSAPRQRPWPALVSGAASLSVAALMLAALPAPPGDYPWSPAPTIDRLPDLPSAFVEHPKHLASTPNMPLPQAFTPPETADSAPVATPRSPDPTQSDDPPSDDSPKPSRHSVAVPYQPVNPGQFVPGYSWPDATAGQDNSQPTGTAVPPTGTPEPSASETPTATNQSGQPQPFTLPATPGDAVASGSPAPAPSNGPAATGTSGGPASSSGGDTPSGTSSGRTTPGGATADPGPASGPAHPAAPNHPESPSHPGSPSHPSIR</sequence>
<dbReference type="SUPFAM" id="SSF53067">
    <property type="entry name" value="Actin-like ATPase domain"/>
    <property type="match status" value="2"/>
</dbReference>
<dbReference type="Pfam" id="PF00012">
    <property type="entry name" value="HSP70"/>
    <property type="match status" value="2"/>
</dbReference>
<dbReference type="EMBL" id="CP046172">
    <property type="protein sequence ID" value="QIS15667.1"/>
    <property type="molecule type" value="Genomic_DNA"/>
</dbReference>
<evidence type="ECO:0000256" key="2">
    <source>
        <dbReference type="ARBA" id="ARBA00022840"/>
    </source>
</evidence>
<dbReference type="RefSeq" id="WP_167477873.1">
    <property type="nucleotide sequence ID" value="NZ_CP046172.1"/>
</dbReference>
<dbReference type="GO" id="GO:0140662">
    <property type="term" value="F:ATP-dependent protein folding chaperone"/>
    <property type="evidence" value="ECO:0007669"/>
    <property type="project" value="InterPro"/>
</dbReference>
<dbReference type="InterPro" id="IPR043129">
    <property type="entry name" value="ATPase_NBD"/>
</dbReference>
<dbReference type="Gene3D" id="3.90.640.10">
    <property type="entry name" value="Actin, Chain A, domain 4"/>
    <property type="match status" value="1"/>
</dbReference>
<reference evidence="6 7" key="1">
    <citation type="journal article" date="2019" name="ACS Chem. Biol.">
        <title>Identification and Mobilization of a Cryptic Antibiotic Biosynthesis Gene Locus from a Human-Pathogenic Nocardia Isolate.</title>
        <authorList>
            <person name="Herisse M."/>
            <person name="Ishida K."/>
            <person name="Porter J.L."/>
            <person name="Howden B."/>
            <person name="Hertweck C."/>
            <person name="Stinear T.P."/>
            <person name="Pidot S.J."/>
        </authorList>
    </citation>
    <scope>NUCLEOTIDE SEQUENCE [LARGE SCALE GENOMIC DNA]</scope>
    <source>
        <strain evidence="6 7">AUSMDU00012717</strain>
    </source>
</reference>
<dbReference type="InterPro" id="IPR013126">
    <property type="entry name" value="Hsp_70_fam"/>
</dbReference>
<evidence type="ECO:0000313" key="7">
    <source>
        <dbReference type="Proteomes" id="UP000503540"/>
    </source>
</evidence>
<feature type="compositionally biased region" description="Low complexity" evidence="5">
    <location>
        <begin position="475"/>
        <end position="557"/>
    </location>
</feature>
<evidence type="ECO:0000313" key="6">
    <source>
        <dbReference type="EMBL" id="QIS15667.1"/>
    </source>
</evidence>
<accession>A0A6G9YRE5</accession>
<keyword evidence="7" id="KW-1185">Reference proteome</keyword>
<dbReference type="AlphaFoldDB" id="A0A6G9YRE5"/>
<evidence type="ECO:0000256" key="5">
    <source>
        <dbReference type="SAM" id="MobiDB-lite"/>
    </source>
</evidence>
<protein>
    <submittedName>
        <fullName evidence="6">Hsp70 family protein</fullName>
    </submittedName>
</protein>
<keyword evidence="3" id="KW-0143">Chaperone</keyword>
<keyword evidence="2 4" id="KW-0067">ATP-binding</keyword>
<evidence type="ECO:0000256" key="3">
    <source>
        <dbReference type="ARBA" id="ARBA00023186"/>
    </source>
</evidence>
<dbReference type="PANTHER" id="PTHR19375">
    <property type="entry name" value="HEAT SHOCK PROTEIN 70KDA"/>
    <property type="match status" value="1"/>
</dbReference>
<feature type="compositionally biased region" description="Low complexity" evidence="5">
    <location>
        <begin position="438"/>
        <end position="451"/>
    </location>
</feature>
<dbReference type="GO" id="GO:0005524">
    <property type="term" value="F:ATP binding"/>
    <property type="evidence" value="ECO:0007669"/>
    <property type="project" value="UniProtKB-KW"/>
</dbReference>
<keyword evidence="1 4" id="KW-0547">Nucleotide-binding</keyword>
<gene>
    <name evidence="6" type="ORF">F5544_39230</name>
</gene>
<organism evidence="6 7">
    <name type="scientific">Nocardia arthritidis</name>
    <dbReference type="NCBI Taxonomy" id="228602"/>
    <lineage>
        <taxon>Bacteria</taxon>
        <taxon>Bacillati</taxon>
        <taxon>Actinomycetota</taxon>
        <taxon>Actinomycetes</taxon>
        <taxon>Mycobacteriales</taxon>
        <taxon>Nocardiaceae</taxon>
        <taxon>Nocardia</taxon>
    </lineage>
</organism>
<evidence type="ECO:0000256" key="1">
    <source>
        <dbReference type="ARBA" id="ARBA00022741"/>
    </source>
</evidence>
<proteinExistence type="inferred from homology"/>
<feature type="compositionally biased region" description="Polar residues" evidence="5">
    <location>
        <begin position="453"/>
        <end position="468"/>
    </location>
</feature>
<name>A0A6G9YRE5_9NOCA</name>
<feature type="compositionally biased region" description="Low complexity" evidence="5">
    <location>
        <begin position="384"/>
        <end position="394"/>
    </location>
</feature>
<dbReference type="Gene3D" id="3.30.420.40">
    <property type="match status" value="2"/>
</dbReference>
<feature type="region of interest" description="Disordered" evidence="5">
    <location>
        <begin position="357"/>
        <end position="557"/>
    </location>
</feature>
<dbReference type="KEGG" id="nah:F5544_39230"/>